<comment type="caution">
    <text evidence="2">The sequence shown here is derived from an EMBL/GenBank/DDBJ whole genome shotgun (WGS) entry which is preliminary data.</text>
</comment>
<keyword evidence="1" id="KW-1133">Transmembrane helix</keyword>
<keyword evidence="3" id="KW-1185">Reference proteome</keyword>
<dbReference type="RefSeq" id="WP_302711839.1">
    <property type="nucleotide sequence ID" value="NZ_JAULRT010000035.1"/>
</dbReference>
<evidence type="ECO:0000256" key="1">
    <source>
        <dbReference type="SAM" id="Phobius"/>
    </source>
</evidence>
<sequence length="368" mass="41440">MKAKAVPSLTTFRVVIAAVIALVILIWVFIPFAIRWYLNHQVLADMGQYYGRVQSVKVHLLDGEYRLEQLVIYHKDRVATDPESPFFQLSAMDIGISWSALRKRELLMDTDLYQPELHIVEAKDDDNEQLGEGTNWIEVFDRILPTTVSRLGIHNGVIRFSNAGRTPKASVEITQINALLTNLTNIAGEDGQRVASAKASGKLFDESAFSIEAEFDPFEYDDFVLAAQADSFELSRINTLAQSYANVDFKSGKMQIFCELEAKDRQLKGYIKPLLEDVNIASWSQDVEQQGDNPLQVTWEALWGVLSAVFTNLDSRKLATEIEIEGSLDDTEVRSFSAFIGVIKNAFIDALQTRFNEWTPLTQASESE</sequence>
<dbReference type="Proteomes" id="UP001168380">
    <property type="component" value="Unassembled WGS sequence"/>
</dbReference>
<keyword evidence="1" id="KW-0812">Transmembrane</keyword>
<accession>A0ABT8TE84</accession>
<gene>
    <name evidence="2" type="ORF">QWI16_05885</name>
</gene>
<dbReference type="EMBL" id="JAULRT010000035">
    <property type="protein sequence ID" value="MDO3381698.1"/>
    <property type="molecule type" value="Genomic_DNA"/>
</dbReference>
<evidence type="ECO:0000313" key="2">
    <source>
        <dbReference type="EMBL" id="MDO3381698.1"/>
    </source>
</evidence>
<name>A0ABT8TE84_9GAMM</name>
<proteinExistence type="predicted"/>
<feature type="transmembrane region" description="Helical" evidence="1">
    <location>
        <begin position="12"/>
        <end position="38"/>
    </location>
</feature>
<protein>
    <submittedName>
        <fullName evidence="2">DUF748 domain-containing protein</fullName>
    </submittedName>
</protein>
<keyword evidence="1" id="KW-0472">Membrane</keyword>
<reference evidence="2" key="1">
    <citation type="submission" date="2023-07" db="EMBL/GenBank/DDBJ databases">
        <title>Gilvimarinus algae sp. nov., isolated from the surface of Kelp.</title>
        <authorList>
            <person name="Sun Y.Y."/>
            <person name="Gong Y."/>
            <person name="Du Z.J."/>
        </authorList>
    </citation>
    <scope>NUCLEOTIDE SEQUENCE</scope>
    <source>
        <strain evidence="2">SDUM040014</strain>
    </source>
</reference>
<evidence type="ECO:0000313" key="3">
    <source>
        <dbReference type="Proteomes" id="UP001168380"/>
    </source>
</evidence>
<organism evidence="2 3">
    <name type="scientific">Gilvimarinus algae</name>
    <dbReference type="NCBI Taxonomy" id="3058037"/>
    <lineage>
        <taxon>Bacteria</taxon>
        <taxon>Pseudomonadati</taxon>
        <taxon>Pseudomonadota</taxon>
        <taxon>Gammaproteobacteria</taxon>
        <taxon>Cellvibrionales</taxon>
        <taxon>Cellvibrionaceae</taxon>
        <taxon>Gilvimarinus</taxon>
    </lineage>
</organism>